<feature type="compositionally biased region" description="Acidic residues" evidence="5">
    <location>
        <begin position="584"/>
        <end position="604"/>
    </location>
</feature>
<dbReference type="PANTHER" id="PTHR10037">
    <property type="entry name" value="VOLTAGE-GATED CATION CHANNEL CALCIUM AND SODIUM"/>
    <property type="match status" value="1"/>
</dbReference>
<keyword evidence="2 6" id="KW-0812">Transmembrane</keyword>
<keyword evidence="9" id="KW-1185">Reference proteome</keyword>
<dbReference type="GO" id="GO:0008332">
    <property type="term" value="F:low voltage-gated calcium channel activity"/>
    <property type="evidence" value="ECO:0007669"/>
    <property type="project" value="TreeGrafter"/>
</dbReference>
<dbReference type="FunFam" id="1.20.120.350:FF:000007">
    <property type="entry name" value="Voltage-dependent T-type calcium channel subunit alpha"/>
    <property type="match status" value="1"/>
</dbReference>
<dbReference type="FunFam" id="1.20.120.350:FF:000008">
    <property type="entry name" value="Voltage-dependent T-type calcium channel subunit alpha"/>
    <property type="match status" value="1"/>
</dbReference>
<proteinExistence type="predicted"/>
<organism evidence="8 9">
    <name type="scientific">Daphnia magna</name>
    <dbReference type="NCBI Taxonomy" id="35525"/>
    <lineage>
        <taxon>Eukaryota</taxon>
        <taxon>Metazoa</taxon>
        <taxon>Ecdysozoa</taxon>
        <taxon>Arthropoda</taxon>
        <taxon>Crustacea</taxon>
        <taxon>Branchiopoda</taxon>
        <taxon>Diplostraca</taxon>
        <taxon>Cladocera</taxon>
        <taxon>Anomopoda</taxon>
        <taxon>Daphniidae</taxon>
        <taxon>Daphnia</taxon>
    </lineage>
</organism>
<feature type="transmembrane region" description="Helical" evidence="6">
    <location>
        <begin position="864"/>
        <end position="885"/>
    </location>
</feature>
<dbReference type="OrthoDB" id="416585at2759"/>
<dbReference type="Gene3D" id="1.10.287.70">
    <property type="match status" value="3"/>
</dbReference>
<feature type="transmembrane region" description="Helical" evidence="6">
    <location>
        <begin position="773"/>
        <end position="797"/>
    </location>
</feature>
<feature type="compositionally biased region" description="Low complexity" evidence="5">
    <location>
        <begin position="244"/>
        <end position="265"/>
    </location>
</feature>
<dbReference type="Pfam" id="PF00520">
    <property type="entry name" value="Ion_trans"/>
    <property type="match status" value="4"/>
</dbReference>
<feature type="region of interest" description="Disordered" evidence="5">
    <location>
        <begin position="189"/>
        <end position="265"/>
    </location>
</feature>
<feature type="region of interest" description="Disordered" evidence="5">
    <location>
        <begin position="1017"/>
        <end position="1049"/>
    </location>
</feature>
<feature type="transmembrane region" description="Helical" evidence="6">
    <location>
        <begin position="98"/>
        <end position="123"/>
    </location>
</feature>
<dbReference type="GO" id="GO:0070509">
    <property type="term" value="P:calcium ion import"/>
    <property type="evidence" value="ECO:0007669"/>
    <property type="project" value="TreeGrafter"/>
</dbReference>
<evidence type="ECO:0000259" key="7">
    <source>
        <dbReference type="Pfam" id="PF00520"/>
    </source>
</evidence>
<protein>
    <submittedName>
        <fullName evidence="8">Putative Voltage-dependent T-type calcium channel subunit alpha-1I</fullName>
    </submittedName>
</protein>
<name>A0A164X2I8_9CRUS</name>
<accession>A0A164X2I8</accession>
<feature type="compositionally biased region" description="Basic residues" evidence="5">
    <location>
        <begin position="215"/>
        <end position="233"/>
    </location>
</feature>
<dbReference type="GO" id="GO:0086010">
    <property type="term" value="P:membrane depolarization during action potential"/>
    <property type="evidence" value="ECO:0007669"/>
    <property type="project" value="TreeGrafter"/>
</dbReference>
<dbReference type="GO" id="GO:0043005">
    <property type="term" value="C:neuron projection"/>
    <property type="evidence" value="ECO:0007669"/>
    <property type="project" value="TreeGrafter"/>
</dbReference>
<keyword evidence="3 6" id="KW-1133">Transmembrane helix</keyword>
<evidence type="ECO:0000256" key="4">
    <source>
        <dbReference type="ARBA" id="ARBA00023136"/>
    </source>
</evidence>
<feature type="compositionally biased region" description="Low complexity" evidence="5">
    <location>
        <begin position="433"/>
        <end position="446"/>
    </location>
</feature>
<evidence type="ECO:0000313" key="9">
    <source>
        <dbReference type="Proteomes" id="UP000076858"/>
    </source>
</evidence>
<gene>
    <name evidence="8" type="ORF">APZ42_021176</name>
</gene>
<evidence type="ECO:0000256" key="5">
    <source>
        <dbReference type="SAM" id="MobiDB-lite"/>
    </source>
</evidence>
<dbReference type="PANTHER" id="PTHR10037:SF230">
    <property type="entry name" value="CA[2+]-CHANNEL PROTEIN ALPHA[[1]] SUBUNIT T, ISOFORM F"/>
    <property type="match status" value="1"/>
</dbReference>
<dbReference type="InterPro" id="IPR005821">
    <property type="entry name" value="Ion_trans_dom"/>
</dbReference>
<feature type="compositionally biased region" description="Polar residues" evidence="5">
    <location>
        <begin position="410"/>
        <end position="425"/>
    </location>
</feature>
<dbReference type="GO" id="GO:0001518">
    <property type="term" value="C:voltage-gated sodium channel complex"/>
    <property type="evidence" value="ECO:0007669"/>
    <property type="project" value="TreeGrafter"/>
</dbReference>
<feature type="transmembrane region" description="Helical" evidence="6">
    <location>
        <begin position="1375"/>
        <end position="1401"/>
    </location>
</feature>
<feature type="transmembrane region" description="Helical" evidence="6">
    <location>
        <begin position="59"/>
        <end position="78"/>
    </location>
</feature>
<feature type="transmembrane region" description="Helical" evidence="6">
    <location>
        <begin position="952"/>
        <end position="976"/>
    </location>
</feature>
<evidence type="ECO:0000256" key="1">
    <source>
        <dbReference type="ARBA" id="ARBA00004141"/>
    </source>
</evidence>
<sequence length="1453" mass="162861">MHTCASLPHTKSDGRVCNDSVVPGIPVGMDGLSVNGSCINWNQYYTDCRAGEKNPFQGAISFDNIGLAWVAIFLVISLEGWTDIMYYVQDAHSFWDWVYFVLLIVIGSFFMINLCLVVIATQFSETKKREMERMRLERARYQSTSTLASTSASESTSCYRQIIKYIAHLWRRSKRRILRRYRAYRSRKKLQQQQQQLDHPQYGKQQSATHSLSLRTRRKQQRRRKRRRRRSRHPHPECPKHGAQQQEQQQQHQLQRNSQCSSSYRVPSVSSQVALRINDGPASPLDSPVPILSNARRASVAVSIDHHHQRSSPFLSPRGSLAMADDSSDSSQLLTPRTPRRRRSSVMFSDVVVAHGMSNSAADVNVCWSEKITQTGGFTTESVASAGSESRQPHHQTSGSSNPSSPLSFNRKSSLRQRVTPNQTTDELRPSCSALGPGSGTTSGSVAATSTLTQVPNGAGLTCQELLALSGALGAALPTPLALPNYPSDEPKTAVMVVAPVAAKHSNNHKCNNQLLAPPGMMPILPTLAMSLWPEPFQDPGRSGDDHWTTIPCVNNRKPAETAETAVDVETDNEDDRNCICCSSDDEEYSASDEEAGSEDQNEDYYEEDEEQRGASVEVFEHRRSPLSRYWSLVKEYYKTFQRSVKALVEHKYFQQGLLGAILINTLSMGIEYHNQPEELTLTVEFSNIVFSAIFAIEMLLKVIAEGPLNYIGNGFNVFDGVIVILSLVEVFQSLNRFEGDDGGSSGLSVLRTFRLLRILKLVRFMPNLRRQLIVMLRTMDNVAVFFALLLLFIFIFRRPPDGCRLSRHFIHKLALQERKDRRAVPVHSVRSKWEAPLSHNECTQVFDDIGTGWMIFDGVNSRAIYVGVFFYVLFLFIFILLLHFSSDGDSILGMNLFGCKFCRKTSDQSTSCDRKNFDSLLWAIVTVFQILTQEDWNVVLFNGMEKTSHWAALYFVALMTFGNYVLFNLLVAILVEGFSAERTERLEREQREQARQERHAARALATAAALSIQDEATSGGSCHGDQETGPPAPENCSPDSPSSADGVGCHQQELQHDNYFSRSSVTEESCSPVGYCANDIAVEDVLVSVVDSAQLADLLLEVRVFGTVVALNDVVIDGTDPGPKPRAVRTEMRRPPYYTNYSRSRLVIHNVVTSKYVDLAIAAVIGLNVVTMAMEFYLMPPELESALRIFNYFFTAVFIIESVCKVVALGVRRYIKDRWNQLDVAIVILSIVGIVLEEMKSDLIPINPTIIRVMRVLRIARVLKLLKMAKGIRSLLDTVMQALPQVGNLGLLFYLLFFIFAALGVELFGRLECDDDHPCQGLGEHAHFANFGIAFLTLFRVATGDNWNGIMKDTLRENCDPSADCIRNCCVSRIIAPIFFVIFVLMAQFVLVNVVVAVLMKHLEESHKQMEDDMEMEMELAEEFAPLPTANDETVKVNDELEELELTNTAAS</sequence>
<reference evidence="8 9" key="1">
    <citation type="submission" date="2016-03" db="EMBL/GenBank/DDBJ databases">
        <title>EvidentialGene: Evidence-directed Construction of Genes on Genomes.</title>
        <authorList>
            <person name="Gilbert D.G."/>
            <person name="Choi J.-H."/>
            <person name="Mockaitis K."/>
            <person name="Colbourne J."/>
            <person name="Pfrender M."/>
        </authorList>
    </citation>
    <scope>NUCLEOTIDE SEQUENCE [LARGE SCALE GENOMIC DNA]</scope>
    <source>
        <strain evidence="8 9">Xinb3</strain>
        <tissue evidence="8">Complete organism</tissue>
    </source>
</reference>
<dbReference type="FunFam" id="1.10.287.70:FF:000120">
    <property type="entry name" value="Voltage-dependent T-type calcium channel subunit alpha"/>
    <property type="match status" value="1"/>
</dbReference>
<feature type="transmembrane region" description="Helical" evidence="6">
    <location>
        <begin position="1190"/>
        <end position="1209"/>
    </location>
</feature>
<feature type="domain" description="Ion transport" evidence="7">
    <location>
        <begin position="47"/>
        <end position="130"/>
    </location>
</feature>
<feature type="domain" description="Ion transport" evidence="7">
    <location>
        <begin position="1156"/>
        <end position="1410"/>
    </location>
</feature>
<comment type="caution">
    <text evidence="8">The sequence shown here is derived from an EMBL/GenBank/DDBJ whole genome shotgun (WGS) entry which is preliminary data.</text>
</comment>
<feature type="transmembrane region" description="Helical" evidence="6">
    <location>
        <begin position="1157"/>
        <end position="1178"/>
    </location>
</feature>
<dbReference type="SUPFAM" id="SSF81324">
    <property type="entry name" value="Voltage-gated potassium channels"/>
    <property type="match status" value="4"/>
</dbReference>
<dbReference type="STRING" id="35525.A0A164X2I8"/>
<feature type="domain" description="Ion transport" evidence="7">
    <location>
        <begin position="876"/>
        <end position="984"/>
    </location>
</feature>
<feature type="domain" description="Ion transport" evidence="7">
    <location>
        <begin position="651"/>
        <end position="797"/>
    </location>
</feature>
<comment type="subcellular location">
    <subcellularLocation>
        <location evidence="1">Membrane</location>
        <topology evidence="1">Multi-pass membrane protein</topology>
    </subcellularLocation>
</comment>
<dbReference type="GO" id="GO:0005248">
    <property type="term" value="F:voltage-gated sodium channel activity"/>
    <property type="evidence" value="ECO:0007669"/>
    <property type="project" value="TreeGrafter"/>
</dbReference>
<evidence type="ECO:0000256" key="2">
    <source>
        <dbReference type="ARBA" id="ARBA00022692"/>
    </source>
</evidence>
<dbReference type="InterPro" id="IPR027359">
    <property type="entry name" value="Volt_channel_dom_sf"/>
</dbReference>
<keyword evidence="4 6" id="KW-0472">Membrane</keyword>
<feature type="compositionally biased region" description="Low complexity" evidence="5">
    <location>
        <begin position="398"/>
        <end position="408"/>
    </location>
</feature>
<evidence type="ECO:0000256" key="3">
    <source>
        <dbReference type="ARBA" id="ARBA00022989"/>
    </source>
</evidence>
<evidence type="ECO:0000256" key="6">
    <source>
        <dbReference type="SAM" id="Phobius"/>
    </source>
</evidence>
<dbReference type="InterPro" id="IPR043203">
    <property type="entry name" value="VGCC_Ca_Na"/>
</dbReference>
<dbReference type="EMBL" id="LRGB01001036">
    <property type="protein sequence ID" value="KZS13807.1"/>
    <property type="molecule type" value="Genomic_DNA"/>
</dbReference>
<feature type="transmembrane region" description="Helical" evidence="6">
    <location>
        <begin position="1287"/>
        <end position="1310"/>
    </location>
</feature>
<dbReference type="Proteomes" id="UP000076858">
    <property type="component" value="Unassembled WGS sequence"/>
</dbReference>
<dbReference type="Gene3D" id="1.20.120.350">
    <property type="entry name" value="Voltage-gated potassium channels. Chain C"/>
    <property type="match status" value="2"/>
</dbReference>
<feature type="region of interest" description="Disordered" evidence="5">
    <location>
        <begin position="303"/>
        <end position="342"/>
    </location>
</feature>
<feature type="region of interest" description="Disordered" evidence="5">
    <location>
        <begin position="582"/>
        <end position="604"/>
    </location>
</feature>
<evidence type="ECO:0000313" key="8">
    <source>
        <dbReference type="EMBL" id="KZS13807.1"/>
    </source>
</evidence>
<feature type="region of interest" description="Disordered" evidence="5">
    <location>
        <begin position="382"/>
        <end position="446"/>
    </location>
</feature>